<name>A0A1J6IB15_NICAT</name>
<feature type="compositionally biased region" description="Low complexity" evidence="1">
    <location>
        <begin position="173"/>
        <end position="197"/>
    </location>
</feature>
<dbReference type="PANTHER" id="PTHR47481">
    <property type="match status" value="1"/>
</dbReference>
<evidence type="ECO:0000313" key="3">
    <source>
        <dbReference type="Proteomes" id="UP000187609"/>
    </source>
</evidence>
<feature type="compositionally biased region" description="Polar residues" evidence="1">
    <location>
        <begin position="198"/>
        <end position="222"/>
    </location>
</feature>
<dbReference type="EMBL" id="MJEQ01037192">
    <property type="protein sequence ID" value="OIS97719.1"/>
    <property type="molecule type" value="Genomic_DNA"/>
</dbReference>
<comment type="caution">
    <text evidence="2">The sequence shown here is derived from an EMBL/GenBank/DDBJ whole genome shotgun (WGS) entry which is preliminary data.</text>
</comment>
<dbReference type="AlphaFoldDB" id="A0A1J6IB15"/>
<sequence>MLGTKRLDEYLKEFKGICDGLSAVHKPVAEDNKAINFSRGLGPMYKTFRTIMLGKTPYPTLNQFVSSLRGFNMREDEEEVTQQGYYMDFCCSMRRGRGGYSKQKRKLKLLLKKKRQFKSDVDLSTSGEVLNAPPNSDPTSDQRVIVAHATPTPTSHQPAEPPAAAAPAPIDDHIAANTPSLPLTTTGTPTESEFTGTNTIDTSSEPQSIGISEVSNNSTQDSAPPKPNIISA</sequence>
<dbReference type="PANTHER" id="PTHR47481:SF10">
    <property type="entry name" value="COPIA-LIKE POLYPROTEIN_RETROTRANSPOSON"/>
    <property type="match status" value="1"/>
</dbReference>
<proteinExistence type="predicted"/>
<reference evidence="2" key="1">
    <citation type="submission" date="2016-11" db="EMBL/GenBank/DDBJ databases">
        <title>The genome of Nicotiana attenuata.</title>
        <authorList>
            <person name="Xu S."/>
            <person name="Brockmoeller T."/>
            <person name="Gaquerel E."/>
            <person name="Navarro A."/>
            <person name="Kuhl H."/>
            <person name="Gase K."/>
            <person name="Ling Z."/>
            <person name="Zhou W."/>
            <person name="Kreitzer C."/>
            <person name="Stanke M."/>
            <person name="Tang H."/>
            <person name="Lyons E."/>
            <person name="Pandey P."/>
            <person name="Pandey S.P."/>
            <person name="Timmermann B."/>
            <person name="Baldwin I.T."/>
        </authorList>
    </citation>
    <scope>NUCLEOTIDE SEQUENCE [LARGE SCALE GENOMIC DNA]</scope>
    <source>
        <strain evidence="2">UT</strain>
    </source>
</reference>
<dbReference type="SMR" id="A0A1J6IB15"/>
<accession>A0A1J6IB15</accession>
<dbReference type="Proteomes" id="UP000187609">
    <property type="component" value="Unassembled WGS sequence"/>
</dbReference>
<protein>
    <submittedName>
        <fullName evidence="2">Uncharacterized protein</fullName>
    </submittedName>
</protein>
<keyword evidence="3" id="KW-1185">Reference proteome</keyword>
<evidence type="ECO:0000313" key="2">
    <source>
        <dbReference type="EMBL" id="OIS97719.1"/>
    </source>
</evidence>
<organism evidence="2 3">
    <name type="scientific">Nicotiana attenuata</name>
    <name type="common">Coyote tobacco</name>
    <dbReference type="NCBI Taxonomy" id="49451"/>
    <lineage>
        <taxon>Eukaryota</taxon>
        <taxon>Viridiplantae</taxon>
        <taxon>Streptophyta</taxon>
        <taxon>Embryophyta</taxon>
        <taxon>Tracheophyta</taxon>
        <taxon>Spermatophyta</taxon>
        <taxon>Magnoliopsida</taxon>
        <taxon>eudicotyledons</taxon>
        <taxon>Gunneridae</taxon>
        <taxon>Pentapetalae</taxon>
        <taxon>asterids</taxon>
        <taxon>lamiids</taxon>
        <taxon>Solanales</taxon>
        <taxon>Solanaceae</taxon>
        <taxon>Nicotianoideae</taxon>
        <taxon>Nicotianeae</taxon>
        <taxon>Nicotiana</taxon>
    </lineage>
</organism>
<evidence type="ECO:0000256" key="1">
    <source>
        <dbReference type="SAM" id="MobiDB-lite"/>
    </source>
</evidence>
<feature type="region of interest" description="Disordered" evidence="1">
    <location>
        <begin position="173"/>
        <end position="232"/>
    </location>
</feature>
<dbReference type="Gramene" id="OIS97719">
    <property type="protein sequence ID" value="OIS97719"/>
    <property type="gene ID" value="A4A49_01224"/>
</dbReference>
<gene>
    <name evidence="2" type="ORF">A4A49_01224</name>
</gene>